<accession>A0ACB8CI41</accession>
<comment type="caution">
    <text evidence="1">The sequence shown here is derived from an EMBL/GenBank/DDBJ whole genome shotgun (WGS) entry which is preliminary data.</text>
</comment>
<evidence type="ECO:0000313" key="2">
    <source>
        <dbReference type="Proteomes" id="UP000821865"/>
    </source>
</evidence>
<keyword evidence="2" id="KW-1185">Reference proteome</keyword>
<reference evidence="1" key="1">
    <citation type="submission" date="2020-05" db="EMBL/GenBank/DDBJ databases">
        <title>Large-scale comparative analyses of tick genomes elucidate their genetic diversity and vector capacities.</title>
        <authorList>
            <person name="Jia N."/>
            <person name="Wang J."/>
            <person name="Shi W."/>
            <person name="Du L."/>
            <person name="Sun Y."/>
            <person name="Zhan W."/>
            <person name="Jiang J."/>
            <person name="Wang Q."/>
            <person name="Zhang B."/>
            <person name="Ji P."/>
            <person name="Sakyi L.B."/>
            <person name="Cui X."/>
            <person name="Yuan T."/>
            <person name="Jiang B."/>
            <person name="Yang W."/>
            <person name="Lam T.T.-Y."/>
            <person name="Chang Q."/>
            <person name="Ding S."/>
            <person name="Wang X."/>
            <person name="Zhu J."/>
            <person name="Ruan X."/>
            <person name="Zhao L."/>
            <person name="Wei J."/>
            <person name="Que T."/>
            <person name="Du C."/>
            <person name="Cheng J."/>
            <person name="Dai P."/>
            <person name="Han X."/>
            <person name="Huang E."/>
            <person name="Gao Y."/>
            <person name="Liu J."/>
            <person name="Shao H."/>
            <person name="Ye R."/>
            <person name="Li L."/>
            <person name="Wei W."/>
            <person name="Wang X."/>
            <person name="Wang C."/>
            <person name="Yang T."/>
            <person name="Huo Q."/>
            <person name="Li W."/>
            <person name="Guo W."/>
            <person name="Chen H."/>
            <person name="Zhou L."/>
            <person name="Ni X."/>
            <person name="Tian J."/>
            <person name="Zhou Y."/>
            <person name="Sheng Y."/>
            <person name="Liu T."/>
            <person name="Pan Y."/>
            <person name="Xia L."/>
            <person name="Li J."/>
            <person name="Zhao F."/>
            <person name="Cao W."/>
        </authorList>
    </citation>
    <scope>NUCLEOTIDE SEQUENCE</scope>
    <source>
        <strain evidence="1">Dsil-2018</strain>
    </source>
</reference>
<dbReference type="Proteomes" id="UP000821865">
    <property type="component" value="Chromosome 7"/>
</dbReference>
<evidence type="ECO:0000313" key="1">
    <source>
        <dbReference type="EMBL" id="KAH7942351.1"/>
    </source>
</evidence>
<gene>
    <name evidence="1" type="ORF">HPB49_023225</name>
</gene>
<proteinExistence type="predicted"/>
<dbReference type="EMBL" id="CM023476">
    <property type="protein sequence ID" value="KAH7942351.1"/>
    <property type="molecule type" value="Genomic_DNA"/>
</dbReference>
<protein>
    <submittedName>
        <fullName evidence="1">Uncharacterized protein</fullName>
    </submittedName>
</protein>
<sequence length="100" mass="11693">MPQELQAARAGIATQMLRKDRAGRTILQFVGTGWFVATVVEVAALGGCYYYYRHLDRSQESRYWLFQHFRPGLEAFYKLRDMTGNDALQTYDYKTWGIQE</sequence>
<name>A0ACB8CI41_DERSI</name>
<organism evidence="1 2">
    <name type="scientific">Dermacentor silvarum</name>
    <name type="common">Tick</name>
    <dbReference type="NCBI Taxonomy" id="543639"/>
    <lineage>
        <taxon>Eukaryota</taxon>
        <taxon>Metazoa</taxon>
        <taxon>Ecdysozoa</taxon>
        <taxon>Arthropoda</taxon>
        <taxon>Chelicerata</taxon>
        <taxon>Arachnida</taxon>
        <taxon>Acari</taxon>
        <taxon>Parasitiformes</taxon>
        <taxon>Ixodida</taxon>
        <taxon>Ixodoidea</taxon>
        <taxon>Ixodidae</taxon>
        <taxon>Rhipicephalinae</taxon>
        <taxon>Dermacentor</taxon>
    </lineage>
</organism>